<evidence type="ECO:0000259" key="5">
    <source>
        <dbReference type="Pfam" id="PF00496"/>
    </source>
</evidence>
<name>A0A3P3XHG9_9SPIR</name>
<feature type="domain" description="Solute-binding protein family 5" evidence="5">
    <location>
        <begin position="29"/>
        <end position="278"/>
    </location>
</feature>
<keyword evidence="3 4" id="KW-0732">Signal</keyword>
<feature type="signal peptide" evidence="4">
    <location>
        <begin position="1"/>
        <end position="22"/>
    </location>
</feature>
<dbReference type="PANTHER" id="PTHR30290:SF9">
    <property type="entry name" value="OLIGOPEPTIDE-BINDING PROTEIN APPA"/>
    <property type="match status" value="1"/>
</dbReference>
<evidence type="ECO:0000256" key="1">
    <source>
        <dbReference type="ARBA" id="ARBA00005695"/>
    </source>
</evidence>
<evidence type="ECO:0000256" key="2">
    <source>
        <dbReference type="ARBA" id="ARBA00022448"/>
    </source>
</evidence>
<reference evidence="6" key="1">
    <citation type="submission" date="2017-02" db="EMBL/GenBank/DDBJ databases">
        <authorList>
            <person name="Regsiter A."/>
            <person name="William W."/>
        </authorList>
    </citation>
    <scope>NUCLEOTIDE SEQUENCE</scope>
    <source>
        <strain evidence="6">Bib</strain>
    </source>
</reference>
<organism evidence="6">
    <name type="scientific">uncultured spirochete</name>
    <dbReference type="NCBI Taxonomy" id="156406"/>
    <lineage>
        <taxon>Bacteria</taxon>
        <taxon>Pseudomonadati</taxon>
        <taxon>Spirochaetota</taxon>
        <taxon>Spirochaetia</taxon>
        <taxon>Spirochaetales</taxon>
        <taxon>environmental samples</taxon>
    </lineage>
</organism>
<proteinExistence type="inferred from homology"/>
<dbReference type="EMBL" id="FWDM01000014">
    <property type="protein sequence ID" value="SLM11838.1"/>
    <property type="molecule type" value="Genomic_DNA"/>
</dbReference>
<feature type="chain" id="PRO_5017981282" evidence="4">
    <location>
        <begin position="23"/>
        <end position="856"/>
    </location>
</feature>
<evidence type="ECO:0000256" key="4">
    <source>
        <dbReference type="SAM" id="SignalP"/>
    </source>
</evidence>
<evidence type="ECO:0000256" key="3">
    <source>
        <dbReference type="ARBA" id="ARBA00022729"/>
    </source>
</evidence>
<protein>
    <submittedName>
        <fullName evidence="6">ABC-type transporter, periplasmic subunit</fullName>
    </submittedName>
</protein>
<keyword evidence="2" id="KW-0813">Transport</keyword>
<comment type="similarity">
    <text evidence="1">Belongs to the bacterial solute-binding protein 5 family.</text>
</comment>
<dbReference type="PANTHER" id="PTHR30290">
    <property type="entry name" value="PERIPLASMIC BINDING COMPONENT OF ABC TRANSPORTER"/>
    <property type="match status" value="1"/>
</dbReference>
<dbReference type="InterPro" id="IPR000914">
    <property type="entry name" value="SBP_5_dom"/>
</dbReference>
<dbReference type="SUPFAM" id="SSF53850">
    <property type="entry name" value="Periplasmic binding protein-like II"/>
    <property type="match status" value="1"/>
</dbReference>
<evidence type="ECO:0000313" key="6">
    <source>
        <dbReference type="EMBL" id="SLM11838.1"/>
    </source>
</evidence>
<sequence length="856" mass="94958">MKKILFVSVLAVAVLFSAAAQAKNGPIADKVIYDVRMDQTIAIKDTAEGKTDVFFTGLDGKTFKGIQPADAEKLSAYAVPSGSWSLLLNPIPNKAPYTFVHKDGRTIFNPLAIREVRYAINWLIDRKKIVDEILLGAGEPALTAQTPGQPGTYKFNLVPAKLGMTVRGNEKKALADIEAAMKEAANLPENKGKLVKSGQWWTYNGEPVTIRFIIRVDDPSGRLLEGRYIADQLEKAGLKVERLEYDRSKAGKLVYSGDPAAWEWSMYTEGWGAGATRAWWDVTISQMYAPYYGYMPGGMTDGFWNYENKEIDKIAQKNINGWFLTADEYWNDNMKVQEMALKEAVRIYVCSQVQYYVANKARFNSRMLYGLGDGLNNWSVRSADVKPNDKGEKVLRVTQYSARGGLFMSSWDPVGVDGFSDVYSAAIVEACTDPSTFEAPNSAKDTPLRVKYDLKKVETKLAAGKEGEPPVGLIDVDKAALIYNSKTKKWETGVEFKDVGDGKYDYVKNNAIKSYSKLSDLQYIYGKWHSGQPVTLADIMYATAFAYEWANKDSDDDKYYDEAYASQYQSTLPISKGTVLNKDGTFTTYFDFNWPMDKDRVAATGTVSPKAGNPGRQTMVSWEIYEALAKLVAEGSKSGTQYSFSSDPSVTEVDVINPKCVADIKAKLQDFVAAKYVPDTIKQWVTPEQAVARYNAAIKFIDTYGHAYISNGPFFISKVDYNANYIELSAFRDYPYKSDYFPKLFRTTITRIDDVKVPATAQRTADAKIDIQVSAVTYPDDTAKAADSKAKVTVSMILADNSEKLYTAKYVSAGNFQVVIPAKDLGVLKPGAYTLVVQSVLASESPSVQASSLVLF</sequence>
<dbReference type="InterPro" id="IPR039424">
    <property type="entry name" value="SBP_5"/>
</dbReference>
<dbReference type="GO" id="GO:0015833">
    <property type="term" value="P:peptide transport"/>
    <property type="evidence" value="ECO:0007669"/>
    <property type="project" value="TreeGrafter"/>
</dbReference>
<dbReference type="Gene3D" id="3.10.105.10">
    <property type="entry name" value="Dipeptide-binding Protein, Domain 3"/>
    <property type="match status" value="1"/>
</dbReference>
<accession>A0A3P3XHG9</accession>
<dbReference type="GO" id="GO:1904680">
    <property type="term" value="F:peptide transmembrane transporter activity"/>
    <property type="evidence" value="ECO:0007669"/>
    <property type="project" value="TreeGrafter"/>
</dbReference>
<dbReference type="Pfam" id="PF00496">
    <property type="entry name" value="SBP_bac_5"/>
    <property type="match status" value="1"/>
</dbReference>
<gene>
    <name evidence="6" type="ORF">SPIROBIBN47_210094</name>
</gene>
<dbReference type="AlphaFoldDB" id="A0A3P3XHG9"/>